<evidence type="ECO:0000313" key="1">
    <source>
        <dbReference type="EMBL" id="QHT02029.1"/>
    </source>
</evidence>
<proteinExistence type="predicted"/>
<dbReference type="EMBL" id="MN739387">
    <property type="protein sequence ID" value="QHT02029.1"/>
    <property type="molecule type" value="Genomic_DNA"/>
</dbReference>
<name>A0A6C0CEA8_9ZZZZ</name>
<reference evidence="1" key="1">
    <citation type="journal article" date="2020" name="Nature">
        <title>Giant virus diversity and host interactions through global metagenomics.</title>
        <authorList>
            <person name="Schulz F."/>
            <person name="Roux S."/>
            <person name="Paez-Espino D."/>
            <person name="Jungbluth S."/>
            <person name="Walsh D.A."/>
            <person name="Denef V.J."/>
            <person name="McMahon K.D."/>
            <person name="Konstantinidis K.T."/>
            <person name="Eloe-Fadrosh E.A."/>
            <person name="Kyrpides N.C."/>
            <person name="Woyke T."/>
        </authorList>
    </citation>
    <scope>NUCLEOTIDE SEQUENCE</scope>
    <source>
        <strain evidence="1">GVMAG-M-3300020523-10</strain>
    </source>
</reference>
<dbReference type="AlphaFoldDB" id="A0A6C0CEA8"/>
<organism evidence="1">
    <name type="scientific">viral metagenome</name>
    <dbReference type="NCBI Taxonomy" id="1070528"/>
    <lineage>
        <taxon>unclassified sequences</taxon>
        <taxon>metagenomes</taxon>
        <taxon>organismal metagenomes</taxon>
    </lineage>
</organism>
<protein>
    <submittedName>
        <fullName evidence="1">Uncharacterized protein</fullName>
    </submittedName>
</protein>
<sequence length="172" mass="20302">MEICVTRFTDTTYNENRNWLAKNSQENSKETSQTKGCIYGTPVKIKNSILPDSTLLVIEMNNTKNKIEGIGIIKNNLTPENRKYYKIYSDNNYNRFIYKSHFRIDKDDFTANEKEVLTLLEHFLFKTPYHCKRGQGIQKIPLKIVNNEEPNFVRFLINMYASRKEDNLIAKY</sequence>
<accession>A0A6C0CEA8</accession>